<proteinExistence type="predicted"/>
<evidence type="ECO:0000313" key="7">
    <source>
        <dbReference type="Proteomes" id="UP000746751"/>
    </source>
</evidence>
<sequence length="210" mass="23043">MPAIFTQEEREALRRTMLDAGWRCLLERGYRATRVEDVAREAGIAPGTFYGFFKSKSEFVAEMVAENRRALMEELHDMTVRAKRSGGAPGRDELDAWMRAAWHSDRAIFRCVDDADFRKIRRALPGDVSMGPELAGGMLASVADAVRAAGGEPDAELAASLQRVCALTLLARDEFAPAALERTVDALIDATLDALYGRSGSCDERVDGDE</sequence>
<dbReference type="InterPro" id="IPR001647">
    <property type="entry name" value="HTH_TetR"/>
</dbReference>
<keyword evidence="2 4" id="KW-0238">DNA-binding</keyword>
<dbReference type="GO" id="GO:0003700">
    <property type="term" value="F:DNA-binding transcription factor activity"/>
    <property type="evidence" value="ECO:0007669"/>
    <property type="project" value="TreeGrafter"/>
</dbReference>
<organism evidence="6 7">
    <name type="scientific">Collinsella ihumii</name>
    <dbReference type="NCBI Taxonomy" id="1720204"/>
    <lineage>
        <taxon>Bacteria</taxon>
        <taxon>Bacillati</taxon>
        <taxon>Actinomycetota</taxon>
        <taxon>Coriobacteriia</taxon>
        <taxon>Coriobacteriales</taxon>
        <taxon>Coriobacteriaceae</taxon>
        <taxon>Collinsella</taxon>
    </lineage>
</organism>
<name>A0A921INN3_9ACTN</name>
<dbReference type="InterPro" id="IPR009057">
    <property type="entry name" value="Homeodomain-like_sf"/>
</dbReference>
<accession>A0A921INN3</accession>
<dbReference type="PRINTS" id="PR00455">
    <property type="entry name" value="HTHTETR"/>
</dbReference>
<evidence type="ECO:0000256" key="1">
    <source>
        <dbReference type="ARBA" id="ARBA00023015"/>
    </source>
</evidence>
<evidence type="ECO:0000256" key="2">
    <source>
        <dbReference type="ARBA" id="ARBA00023125"/>
    </source>
</evidence>
<reference evidence="6" key="1">
    <citation type="journal article" date="2021" name="PeerJ">
        <title>Extensive microbial diversity within the chicken gut microbiome revealed by metagenomics and culture.</title>
        <authorList>
            <person name="Gilroy R."/>
            <person name="Ravi A."/>
            <person name="Getino M."/>
            <person name="Pursley I."/>
            <person name="Horton D.L."/>
            <person name="Alikhan N.F."/>
            <person name="Baker D."/>
            <person name="Gharbi K."/>
            <person name="Hall N."/>
            <person name="Watson M."/>
            <person name="Adriaenssens E.M."/>
            <person name="Foster-Nyarko E."/>
            <person name="Jarju S."/>
            <person name="Secka A."/>
            <person name="Antonio M."/>
            <person name="Oren A."/>
            <person name="Chaudhuri R.R."/>
            <person name="La Ragione R."/>
            <person name="Hildebrand F."/>
            <person name="Pallen M.J."/>
        </authorList>
    </citation>
    <scope>NUCLEOTIDE SEQUENCE</scope>
    <source>
        <strain evidence="6">ChiGjej2B2-7701</strain>
    </source>
</reference>
<comment type="caution">
    <text evidence="6">The sequence shown here is derived from an EMBL/GenBank/DDBJ whole genome shotgun (WGS) entry which is preliminary data.</text>
</comment>
<dbReference type="Pfam" id="PF00440">
    <property type="entry name" value="TetR_N"/>
    <property type="match status" value="1"/>
</dbReference>
<dbReference type="EMBL" id="DYVF01000007">
    <property type="protein sequence ID" value="HJG29943.1"/>
    <property type="molecule type" value="Genomic_DNA"/>
</dbReference>
<dbReference type="Proteomes" id="UP000746751">
    <property type="component" value="Unassembled WGS sequence"/>
</dbReference>
<evidence type="ECO:0000256" key="4">
    <source>
        <dbReference type="PROSITE-ProRule" id="PRU00335"/>
    </source>
</evidence>
<dbReference type="PANTHER" id="PTHR30055:SF234">
    <property type="entry name" value="HTH-TYPE TRANSCRIPTIONAL REGULATOR BETI"/>
    <property type="match status" value="1"/>
</dbReference>
<dbReference type="SUPFAM" id="SSF46689">
    <property type="entry name" value="Homeodomain-like"/>
    <property type="match status" value="1"/>
</dbReference>
<keyword evidence="1" id="KW-0805">Transcription regulation</keyword>
<evidence type="ECO:0000259" key="5">
    <source>
        <dbReference type="PROSITE" id="PS50977"/>
    </source>
</evidence>
<feature type="DNA-binding region" description="H-T-H motif" evidence="4">
    <location>
        <begin position="34"/>
        <end position="53"/>
    </location>
</feature>
<reference evidence="6" key="2">
    <citation type="submission" date="2021-09" db="EMBL/GenBank/DDBJ databases">
        <authorList>
            <person name="Gilroy R."/>
        </authorList>
    </citation>
    <scope>NUCLEOTIDE SEQUENCE</scope>
    <source>
        <strain evidence="6">ChiGjej2B2-7701</strain>
    </source>
</reference>
<dbReference type="AlphaFoldDB" id="A0A921INN3"/>
<dbReference type="PANTHER" id="PTHR30055">
    <property type="entry name" value="HTH-TYPE TRANSCRIPTIONAL REGULATOR RUTR"/>
    <property type="match status" value="1"/>
</dbReference>
<protein>
    <submittedName>
        <fullName evidence="6">TetR/AcrR family transcriptional regulator</fullName>
    </submittedName>
</protein>
<dbReference type="Gene3D" id="1.10.357.10">
    <property type="entry name" value="Tetracycline Repressor, domain 2"/>
    <property type="match status" value="1"/>
</dbReference>
<dbReference type="GO" id="GO:0000976">
    <property type="term" value="F:transcription cis-regulatory region binding"/>
    <property type="evidence" value="ECO:0007669"/>
    <property type="project" value="TreeGrafter"/>
</dbReference>
<evidence type="ECO:0000256" key="3">
    <source>
        <dbReference type="ARBA" id="ARBA00023163"/>
    </source>
</evidence>
<feature type="domain" description="HTH tetR-type" evidence="5">
    <location>
        <begin position="11"/>
        <end position="71"/>
    </location>
</feature>
<dbReference type="PROSITE" id="PS50977">
    <property type="entry name" value="HTH_TETR_2"/>
    <property type="match status" value="1"/>
</dbReference>
<evidence type="ECO:0000313" key="6">
    <source>
        <dbReference type="EMBL" id="HJG29943.1"/>
    </source>
</evidence>
<dbReference type="InterPro" id="IPR050109">
    <property type="entry name" value="HTH-type_TetR-like_transc_reg"/>
</dbReference>
<gene>
    <name evidence="6" type="ORF">K8U80_00940</name>
</gene>
<keyword evidence="3" id="KW-0804">Transcription</keyword>